<sequence length="190" mass="20518">MRSFLVLTYAVACFGVSACVANSGEQAAALGGAARAPAGEAEKANSAAGARATTAALDQYAVVLYEHERYNHGPVAADTTGIVVAIRDAGGLNELEHVQDIYGNFVDFNDKLSSFHIKDGYQVEFFRDSNFLGKPLITAPSYQSRHDVANLALFGVGYNDEISSLRVRKIHPMQTTDNQSVITMITQWLD</sequence>
<name>A0A5B7ZYJ0_9BACT</name>
<gene>
    <name evidence="2" type="ORF">FHG12_09165</name>
</gene>
<dbReference type="SUPFAM" id="SSF49695">
    <property type="entry name" value="gamma-Crystallin-like"/>
    <property type="match status" value="1"/>
</dbReference>
<dbReference type="EMBL" id="CP040896">
    <property type="protein sequence ID" value="QDA60271.1"/>
    <property type="molecule type" value="Genomic_DNA"/>
</dbReference>
<dbReference type="InterPro" id="IPR011024">
    <property type="entry name" value="G_crystallin-like"/>
</dbReference>
<dbReference type="Gene3D" id="2.60.20.10">
    <property type="entry name" value="Crystallins"/>
    <property type="match status" value="1"/>
</dbReference>
<keyword evidence="3" id="KW-1185">Reference proteome</keyword>
<feature type="chain" id="PRO_5023121509" evidence="1">
    <location>
        <begin position="19"/>
        <end position="190"/>
    </location>
</feature>
<proteinExistence type="predicted"/>
<accession>A0A5B7ZYJ0</accession>
<dbReference type="OrthoDB" id="9815108at2"/>
<feature type="signal peptide" evidence="1">
    <location>
        <begin position="1"/>
        <end position="18"/>
    </location>
</feature>
<organism evidence="2 3">
    <name type="scientific">Hymenobacter jejuensis</name>
    <dbReference type="NCBI Taxonomy" id="2502781"/>
    <lineage>
        <taxon>Bacteria</taxon>
        <taxon>Pseudomonadati</taxon>
        <taxon>Bacteroidota</taxon>
        <taxon>Cytophagia</taxon>
        <taxon>Cytophagales</taxon>
        <taxon>Hymenobacteraceae</taxon>
        <taxon>Hymenobacter</taxon>
    </lineage>
</organism>
<keyword evidence="1" id="KW-0732">Signal</keyword>
<dbReference type="KEGG" id="hyj:FHG12_09165"/>
<dbReference type="PROSITE" id="PS51257">
    <property type="entry name" value="PROKAR_LIPOPROTEIN"/>
    <property type="match status" value="1"/>
</dbReference>
<reference evidence="2 3" key="1">
    <citation type="submission" date="2019-06" db="EMBL/GenBank/DDBJ databases">
        <authorList>
            <person name="Srinivasan S."/>
        </authorList>
    </citation>
    <scope>NUCLEOTIDE SEQUENCE [LARGE SCALE GENOMIC DNA]</scope>
    <source>
        <strain evidence="2 3">17J68-5</strain>
    </source>
</reference>
<evidence type="ECO:0000313" key="3">
    <source>
        <dbReference type="Proteomes" id="UP000305398"/>
    </source>
</evidence>
<protein>
    <submittedName>
        <fullName evidence="2">Uncharacterized protein</fullName>
    </submittedName>
</protein>
<dbReference type="Proteomes" id="UP000305398">
    <property type="component" value="Chromosome"/>
</dbReference>
<evidence type="ECO:0000313" key="2">
    <source>
        <dbReference type="EMBL" id="QDA60271.1"/>
    </source>
</evidence>
<evidence type="ECO:0000256" key="1">
    <source>
        <dbReference type="SAM" id="SignalP"/>
    </source>
</evidence>
<dbReference type="AlphaFoldDB" id="A0A5B7ZYJ0"/>
<dbReference type="RefSeq" id="WP_139515449.1">
    <property type="nucleotide sequence ID" value="NZ_CP040896.1"/>
</dbReference>